<evidence type="ECO:0000313" key="2">
    <source>
        <dbReference type="Proteomes" id="UP001490365"/>
    </source>
</evidence>
<gene>
    <name evidence="1" type="ORF">ABT211_06340</name>
</gene>
<organism evidence="1 2">
    <name type="scientific">Streptomyces sp. 900105755</name>
    <dbReference type="NCBI Taxonomy" id="3154389"/>
    <lineage>
        <taxon>Bacteria</taxon>
        <taxon>Bacillati</taxon>
        <taxon>Actinomycetota</taxon>
        <taxon>Actinomycetes</taxon>
        <taxon>Kitasatosporales</taxon>
        <taxon>Streptomycetaceae</taxon>
        <taxon>Streptomyces</taxon>
    </lineage>
</organism>
<dbReference type="RefSeq" id="WP_351955568.1">
    <property type="nucleotide sequence ID" value="NZ_JBEOZM010000002.1"/>
</dbReference>
<sequence length="48" mass="4876">MSRPSARSPDSAARTSTPVTGALAEALLIRLGAADGGREDVGLVVLRL</sequence>
<dbReference type="EMBL" id="JBEOZM010000002">
    <property type="protein sequence ID" value="MER6266907.1"/>
    <property type="molecule type" value="Genomic_DNA"/>
</dbReference>
<protein>
    <submittedName>
        <fullName evidence="1">Uncharacterized protein</fullName>
    </submittedName>
</protein>
<name>A0ABV1TBI4_9ACTN</name>
<reference evidence="1 2" key="1">
    <citation type="submission" date="2024-06" db="EMBL/GenBank/DDBJ databases">
        <title>The Natural Products Discovery Center: Release of the First 8490 Sequenced Strains for Exploring Actinobacteria Biosynthetic Diversity.</title>
        <authorList>
            <person name="Kalkreuter E."/>
            <person name="Kautsar S.A."/>
            <person name="Yang D."/>
            <person name="Bader C.D."/>
            <person name="Teijaro C.N."/>
            <person name="Fluegel L."/>
            <person name="Davis C.M."/>
            <person name="Simpson J.R."/>
            <person name="Lauterbach L."/>
            <person name="Steele A.D."/>
            <person name="Gui C."/>
            <person name="Meng S."/>
            <person name="Li G."/>
            <person name="Viehrig K."/>
            <person name="Ye F."/>
            <person name="Su P."/>
            <person name="Kiefer A.F."/>
            <person name="Nichols A."/>
            <person name="Cepeda A.J."/>
            <person name="Yan W."/>
            <person name="Fan B."/>
            <person name="Jiang Y."/>
            <person name="Adhikari A."/>
            <person name="Zheng C.-J."/>
            <person name="Schuster L."/>
            <person name="Cowan T.M."/>
            <person name="Smanski M.J."/>
            <person name="Chevrette M.G."/>
            <person name="De Carvalho L.P.S."/>
            <person name="Shen B."/>
        </authorList>
    </citation>
    <scope>NUCLEOTIDE SEQUENCE [LARGE SCALE GENOMIC DNA]</scope>
    <source>
        <strain evidence="1 2">NPDC001694</strain>
    </source>
</reference>
<keyword evidence="2" id="KW-1185">Reference proteome</keyword>
<accession>A0ABV1TBI4</accession>
<proteinExistence type="predicted"/>
<evidence type="ECO:0000313" key="1">
    <source>
        <dbReference type="EMBL" id="MER6266907.1"/>
    </source>
</evidence>
<comment type="caution">
    <text evidence="1">The sequence shown here is derived from an EMBL/GenBank/DDBJ whole genome shotgun (WGS) entry which is preliminary data.</text>
</comment>
<dbReference type="Proteomes" id="UP001490365">
    <property type="component" value="Unassembled WGS sequence"/>
</dbReference>